<evidence type="ECO:0000313" key="1">
    <source>
        <dbReference type="EMBL" id="TNN82116.1"/>
    </source>
</evidence>
<dbReference type="Proteomes" id="UP000314294">
    <property type="component" value="Unassembled WGS sequence"/>
</dbReference>
<reference evidence="1 2" key="1">
    <citation type="submission" date="2019-03" db="EMBL/GenBank/DDBJ databases">
        <title>First draft genome of Liparis tanakae, snailfish: a comprehensive survey of snailfish specific genes.</title>
        <authorList>
            <person name="Kim W."/>
            <person name="Song I."/>
            <person name="Jeong J.-H."/>
            <person name="Kim D."/>
            <person name="Kim S."/>
            <person name="Ryu S."/>
            <person name="Song J.Y."/>
            <person name="Lee S.K."/>
        </authorList>
    </citation>
    <scope>NUCLEOTIDE SEQUENCE [LARGE SCALE GENOMIC DNA]</scope>
    <source>
        <tissue evidence="1">Muscle</tissue>
    </source>
</reference>
<dbReference type="AlphaFoldDB" id="A0A4Z2IW55"/>
<keyword evidence="2" id="KW-1185">Reference proteome</keyword>
<protein>
    <submittedName>
        <fullName evidence="1">Uncharacterized protein</fullName>
    </submittedName>
</protein>
<comment type="caution">
    <text evidence="1">The sequence shown here is derived from an EMBL/GenBank/DDBJ whole genome shotgun (WGS) entry which is preliminary data.</text>
</comment>
<sequence>MWKTRRESISSTKGHCGATLKVTQQFPCPAVRGRCFPADILMTRLCGGRQRQQQAERTHSDQPVITIVSHTAMVEKKDNSASHFLPGVKLYGPNQN</sequence>
<accession>A0A4Z2IW55</accession>
<evidence type="ECO:0000313" key="2">
    <source>
        <dbReference type="Proteomes" id="UP000314294"/>
    </source>
</evidence>
<proteinExistence type="predicted"/>
<organism evidence="1 2">
    <name type="scientific">Liparis tanakae</name>
    <name type="common">Tanaka's snailfish</name>
    <dbReference type="NCBI Taxonomy" id="230148"/>
    <lineage>
        <taxon>Eukaryota</taxon>
        <taxon>Metazoa</taxon>
        <taxon>Chordata</taxon>
        <taxon>Craniata</taxon>
        <taxon>Vertebrata</taxon>
        <taxon>Euteleostomi</taxon>
        <taxon>Actinopterygii</taxon>
        <taxon>Neopterygii</taxon>
        <taxon>Teleostei</taxon>
        <taxon>Neoteleostei</taxon>
        <taxon>Acanthomorphata</taxon>
        <taxon>Eupercaria</taxon>
        <taxon>Perciformes</taxon>
        <taxon>Cottioidei</taxon>
        <taxon>Cottales</taxon>
        <taxon>Liparidae</taxon>
        <taxon>Liparis</taxon>
    </lineage>
</organism>
<name>A0A4Z2IW55_9TELE</name>
<dbReference type="EMBL" id="SRLO01000042">
    <property type="protein sequence ID" value="TNN82116.1"/>
    <property type="molecule type" value="Genomic_DNA"/>
</dbReference>
<gene>
    <name evidence="1" type="ORF">EYF80_007762</name>
</gene>